<evidence type="ECO:0000313" key="2">
    <source>
        <dbReference type="Proteomes" id="UP000179807"/>
    </source>
</evidence>
<comment type="caution">
    <text evidence="1">The sequence shown here is derived from an EMBL/GenBank/DDBJ whole genome shotgun (WGS) entry which is preliminary data.</text>
</comment>
<gene>
    <name evidence="1" type="ORF">TRFO_06323</name>
</gene>
<dbReference type="RefSeq" id="XP_068357567.1">
    <property type="nucleotide sequence ID" value="XM_068493025.1"/>
</dbReference>
<accession>A0A1J4JZ31</accession>
<dbReference type="EMBL" id="MLAK01000793">
    <property type="protein sequence ID" value="OHT04431.1"/>
    <property type="molecule type" value="Genomic_DNA"/>
</dbReference>
<dbReference type="VEuPathDB" id="TrichDB:TRFO_06323"/>
<evidence type="ECO:0000313" key="1">
    <source>
        <dbReference type="EMBL" id="OHT04431.1"/>
    </source>
</evidence>
<reference evidence="1" key="1">
    <citation type="submission" date="2016-10" db="EMBL/GenBank/DDBJ databases">
        <authorList>
            <person name="Benchimol M."/>
            <person name="Almeida L.G."/>
            <person name="Vasconcelos A.T."/>
            <person name="Perreira-Neves A."/>
            <person name="Rosa I.A."/>
            <person name="Tasca T."/>
            <person name="Bogo M.R."/>
            <person name="de Souza W."/>
        </authorList>
    </citation>
    <scope>NUCLEOTIDE SEQUENCE [LARGE SCALE GENOMIC DNA]</scope>
    <source>
        <strain evidence="1">K</strain>
    </source>
</reference>
<dbReference type="Proteomes" id="UP000179807">
    <property type="component" value="Unassembled WGS sequence"/>
</dbReference>
<sequence>MLNSSFMDYKNESAALKTIRYPENQLSKPLIIEGPGDIDQIELDDSINNCISYPSEESWYKLCNILDQGLSILLTEEQFAKIADNLAKYYKNQPIRSILTLRVFQICIKKFQQSLHPLLVDFFLNDLISLFKRETPIPQMIELFQTLYYLIPLSTDEQLRKLSFDLKNFYFEICLSESFPFSNFIGCLHSIIEHCNNVFDTFLDLSNIIENLTVRKDWGLSFDCIGIFITLIQKDPKICTYLVEETHIFELLDSLFCRKNDCLNWKIVKIYYLLFKELNLIPTNDLFMKIFNFLPTENFRLETSVINFLILAVTFSDEYLHFLSQENLFLRIKNFGNLKFSQKVAIMRFARTVLEKSPSLFLNQITDDIVNIAVDAIESSNAKMAGNGIFVLFLLAKEGKFDLNEIDFSTAEQIEDVNVHRLIDLVIKTRENVNE</sequence>
<proteinExistence type="predicted"/>
<protein>
    <recommendedName>
        <fullName evidence="3">SPIN90/Ldb17 leucine-rich domain-containing protein</fullName>
    </recommendedName>
</protein>
<keyword evidence="2" id="KW-1185">Reference proteome</keyword>
<organism evidence="1 2">
    <name type="scientific">Tritrichomonas foetus</name>
    <dbReference type="NCBI Taxonomy" id="1144522"/>
    <lineage>
        <taxon>Eukaryota</taxon>
        <taxon>Metamonada</taxon>
        <taxon>Parabasalia</taxon>
        <taxon>Tritrichomonadida</taxon>
        <taxon>Tritrichomonadidae</taxon>
        <taxon>Tritrichomonas</taxon>
    </lineage>
</organism>
<dbReference type="GeneID" id="94827729"/>
<name>A0A1J4JZ31_9EUKA</name>
<evidence type="ECO:0008006" key="3">
    <source>
        <dbReference type="Google" id="ProtNLM"/>
    </source>
</evidence>
<dbReference type="AlphaFoldDB" id="A0A1J4JZ31"/>